<comment type="caution">
    <text evidence="3">The sequence shown here is derived from an EMBL/GenBank/DDBJ whole genome shotgun (WGS) entry which is preliminary data.</text>
</comment>
<evidence type="ECO:0000313" key="4">
    <source>
        <dbReference type="Proteomes" id="UP000215459"/>
    </source>
</evidence>
<dbReference type="RefSeq" id="WP_094264414.1">
    <property type="nucleotide sequence ID" value="NZ_NOWF01000005.1"/>
</dbReference>
<dbReference type="GO" id="GO:0003677">
    <property type="term" value="F:DNA binding"/>
    <property type="evidence" value="ECO:0007669"/>
    <property type="project" value="InterPro"/>
</dbReference>
<evidence type="ECO:0000256" key="1">
    <source>
        <dbReference type="SAM" id="MobiDB-lite"/>
    </source>
</evidence>
<protein>
    <recommendedName>
        <fullName evidence="2">Transposase IS4-like domain-containing protein</fullName>
    </recommendedName>
</protein>
<dbReference type="GO" id="GO:0004803">
    <property type="term" value="F:transposase activity"/>
    <property type="evidence" value="ECO:0007669"/>
    <property type="project" value="InterPro"/>
</dbReference>
<dbReference type="InterPro" id="IPR002559">
    <property type="entry name" value="Transposase_11"/>
</dbReference>
<dbReference type="GO" id="GO:0006313">
    <property type="term" value="P:DNA transposition"/>
    <property type="evidence" value="ECO:0007669"/>
    <property type="project" value="InterPro"/>
</dbReference>
<dbReference type="PANTHER" id="PTHR35604:SF2">
    <property type="entry name" value="TRANSPOSASE INSH FOR INSERTION SEQUENCE ELEMENT IS5A-RELATED"/>
    <property type="match status" value="1"/>
</dbReference>
<feature type="domain" description="Transposase IS4-like" evidence="2">
    <location>
        <begin position="37"/>
        <end position="206"/>
    </location>
</feature>
<feature type="region of interest" description="Disordered" evidence="1">
    <location>
        <begin position="1"/>
        <end position="29"/>
    </location>
</feature>
<dbReference type="Pfam" id="PF01609">
    <property type="entry name" value="DDE_Tnp_1"/>
    <property type="match status" value="1"/>
</dbReference>
<evidence type="ECO:0000313" key="3">
    <source>
        <dbReference type="EMBL" id="OYD07744.1"/>
    </source>
</evidence>
<proteinExistence type="predicted"/>
<accession>A0A235B615</accession>
<gene>
    <name evidence="3" type="ORF">CHM34_09745</name>
</gene>
<sequence length="236" mass="27659">MIPTPPRQGGDPNFHNERFSNATHRSKTDPDVRLYRKGKGKEAHLSYLGHYVVDVPSGVILAAEATLATGDAETRVGRRLLAQVQQQLPQPRKLAADKGYAEKNFLKEAIEFGLDPHIPLQREEEEPIPTWKRCTFCLDRFRQRKLRVQWAKARNDVRQLNRQPVTAYVRHLRKRVEHLCVEAKEWHGLDRARVRRLWRMQIQIRMTEDLHLAFWKVQRTCHGTAGDNQWLFKYGI</sequence>
<dbReference type="AlphaFoldDB" id="A0A235B615"/>
<organism evidence="3 4">
    <name type="scientific">Paludifilum halophilum</name>
    <dbReference type="NCBI Taxonomy" id="1642702"/>
    <lineage>
        <taxon>Bacteria</taxon>
        <taxon>Bacillati</taxon>
        <taxon>Bacillota</taxon>
        <taxon>Bacilli</taxon>
        <taxon>Bacillales</taxon>
        <taxon>Thermoactinomycetaceae</taxon>
        <taxon>Paludifilum</taxon>
    </lineage>
</organism>
<dbReference type="EMBL" id="NOWF01000005">
    <property type="protein sequence ID" value="OYD07744.1"/>
    <property type="molecule type" value="Genomic_DNA"/>
</dbReference>
<keyword evidence="4" id="KW-1185">Reference proteome</keyword>
<dbReference type="PANTHER" id="PTHR35604">
    <property type="entry name" value="TRANSPOSASE INSH FOR INSERTION SEQUENCE ELEMENT IS5A-RELATED"/>
    <property type="match status" value="1"/>
</dbReference>
<reference evidence="3 4" key="1">
    <citation type="submission" date="2017-07" db="EMBL/GenBank/DDBJ databases">
        <title>The genome sequence of Paludifilum halophilum highlights mechanisms for microbial adaptation to high salt environemnts.</title>
        <authorList>
            <person name="Belbahri L."/>
        </authorList>
    </citation>
    <scope>NUCLEOTIDE SEQUENCE [LARGE SCALE GENOMIC DNA]</scope>
    <source>
        <strain evidence="3 4">DSM 102817</strain>
    </source>
</reference>
<evidence type="ECO:0000259" key="2">
    <source>
        <dbReference type="Pfam" id="PF01609"/>
    </source>
</evidence>
<dbReference type="Proteomes" id="UP000215459">
    <property type="component" value="Unassembled WGS sequence"/>
</dbReference>
<dbReference type="OrthoDB" id="9774608at2"/>
<name>A0A235B615_9BACL</name>